<evidence type="ECO:0000313" key="6">
    <source>
        <dbReference type="EMBL" id="CAB1370068.1"/>
    </source>
</evidence>
<proteinExistence type="predicted"/>
<sequence length="263" mass="29205">MVMIRTILLYIAFLSTMTPAWAAELPKALNAVNRSGEQRMLSQRIIKGYAQLGMGVQPQQARAIVEDSVARFEANLKWLEAFDATPRSSLGEMRTRWQVLRNAIKAKPTLASARQANRRGEAALIAAERMTRLLQNVLNTEASHVVNLAGRQRMLSQRLTKAYMLISWGDVSPALREELDTTMHEFSLSLDLLSARAGNSAAINAELEEQARQWNWLKTAVATEGAVNYRLIVAEASEALLLSAERLTRLYEVAGTGQARSIP</sequence>
<dbReference type="AlphaFoldDB" id="A0A6S6XYG3"/>
<keyword evidence="2" id="KW-0812">Transmembrane</keyword>
<evidence type="ECO:0000256" key="3">
    <source>
        <dbReference type="ARBA" id="ARBA00022989"/>
    </source>
</evidence>
<keyword evidence="3" id="KW-1133">Transmembrane helix</keyword>
<protein>
    <recommendedName>
        <fullName evidence="5">NarX-like N-terminal domain-containing protein</fullName>
    </recommendedName>
</protein>
<dbReference type="EMBL" id="LR778301">
    <property type="protein sequence ID" value="CAB1370068.1"/>
    <property type="molecule type" value="Genomic_DNA"/>
</dbReference>
<evidence type="ECO:0000256" key="1">
    <source>
        <dbReference type="ARBA" id="ARBA00004141"/>
    </source>
</evidence>
<feature type="domain" description="NarX-like N-terminal" evidence="5">
    <location>
        <begin position="30"/>
        <end position="115"/>
    </location>
</feature>
<dbReference type="InterPro" id="IPR029095">
    <property type="entry name" value="NarX-like_N"/>
</dbReference>
<comment type="subcellular location">
    <subcellularLocation>
        <location evidence="1">Membrane</location>
        <topology evidence="1">Multi-pass membrane protein</topology>
    </subcellularLocation>
</comment>
<dbReference type="Proteomes" id="UP000515733">
    <property type="component" value="Chromosome"/>
</dbReference>
<evidence type="ECO:0000256" key="2">
    <source>
        <dbReference type="ARBA" id="ARBA00022692"/>
    </source>
</evidence>
<reference evidence="6 7" key="1">
    <citation type="submission" date="2020-03" db="EMBL/GenBank/DDBJ databases">
        <authorList>
            <consortium name="Genoscope - CEA"/>
            <person name="William W."/>
        </authorList>
    </citation>
    <scope>NUCLEOTIDE SEQUENCE [LARGE SCALE GENOMIC DNA]</scope>
    <source>
        <strain evidence="7">DSM 16959</strain>
    </source>
</reference>
<organism evidence="6 7">
    <name type="scientific">Denitratisoma oestradiolicum</name>
    <dbReference type="NCBI Taxonomy" id="311182"/>
    <lineage>
        <taxon>Bacteria</taxon>
        <taxon>Pseudomonadati</taxon>
        <taxon>Pseudomonadota</taxon>
        <taxon>Betaproteobacteria</taxon>
        <taxon>Nitrosomonadales</taxon>
        <taxon>Sterolibacteriaceae</taxon>
        <taxon>Denitratisoma</taxon>
    </lineage>
</organism>
<dbReference type="KEGG" id="doe:DENOEST_2909"/>
<dbReference type="Pfam" id="PF13675">
    <property type="entry name" value="PilJ"/>
    <property type="match status" value="2"/>
</dbReference>
<keyword evidence="4" id="KW-0472">Membrane</keyword>
<dbReference type="OrthoDB" id="952521at2"/>
<accession>A0A6S6XYG3</accession>
<gene>
    <name evidence="6" type="ORF">DENOEST_2909</name>
</gene>
<evidence type="ECO:0000313" key="7">
    <source>
        <dbReference type="Proteomes" id="UP000515733"/>
    </source>
</evidence>
<name>A0A6S6XYG3_9PROT</name>
<keyword evidence="7" id="KW-1185">Reference proteome</keyword>
<evidence type="ECO:0000259" key="5">
    <source>
        <dbReference type="Pfam" id="PF13675"/>
    </source>
</evidence>
<dbReference type="GO" id="GO:0016020">
    <property type="term" value="C:membrane"/>
    <property type="evidence" value="ECO:0007669"/>
    <property type="project" value="UniProtKB-SubCell"/>
</dbReference>
<evidence type="ECO:0000256" key="4">
    <source>
        <dbReference type="ARBA" id="ARBA00023136"/>
    </source>
</evidence>
<feature type="domain" description="NarX-like N-terminal" evidence="5">
    <location>
        <begin position="141"/>
        <end position="224"/>
    </location>
</feature>